<evidence type="ECO:0000256" key="1">
    <source>
        <dbReference type="ARBA" id="ARBA00022723"/>
    </source>
</evidence>
<dbReference type="GO" id="GO:0008270">
    <property type="term" value="F:zinc ion binding"/>
    <property type="evidence" value="ECO:0007669"/>
    <property type="project" value="UniProtKB-KW"/>
</dbReference>
<keyword evidence="2 5" id="KW-0863">Zinc-finger</keyword>
<organism evidence="9 10">
    <name type="scientific">Amphibalanus amphitrite</name>
    <name type="common">Striped barnacle</name>
    <name type="synonym">Balanus amphitrite</name>
    <dbReference type="NCBI Taxonomy" id="1232801"/>
    <lineage>
        <taxon>Eukaryota</taxon>
        <taxon>Metazoa</taxon>
        <taxon>Ecdysozoa</taxon>
        <taxon>Arthropoda</taxon>
        <taxon>Crustacea</taxon>
        <taxon>Multicrustacea</taxon>
        <taxon>Cirripedia</taxon>
        <taxon>Thoracica</taxon>
        <taxon>Thoracicalcarea</taxon>
        <taxon>Balanomorpha</taxon>
        <taxon>Balanoidea</taxon>
        <taxon>Balanidae</taxon>
        <taxon>Amphibalaninae</taxon>
        <taxon>Amphibalanus</taxon>
    </lineage>
</organism>
<feature type="compositionally biased region" description="Polar residues" evidence="6">
    <location>
        <begin position="301"/>
        <end position="339"/>
    </location>
</feature>
<dbReference type="InterPro" id="IPR003604">
    <property type="entry name" value="Matrin/U1-like-C_Znf_C2H2"/>
</dbReference>
<feature type="domain" description="J" evidence="7">
    <location>
        <begin position="3"/>
        <end position="69"/>
    </location>
</feature>
<evidence type="ECO:0000256" key="3">
    <source>
        <dbReference type="ARBA" id="ARBA00022833"/>
    </source>
</evidence>
<evidence type="ECO:0000256" key="5">
    <source>
        <dbReference type="PROSITE-ProRule" id="PRU00042"/>
    </source>
</evidence>
<dbReference type="PROSITE" id="PS00636">
    <property type="entry name" value="DNAJ_1"/>
    <property type="match status" value="1"/>
</dbReference>
<evidence type="ECO:0000313" key="9">
    <source>
        <dbReference type="EMBL" id="KAF0290279.1"/>
    </source>
</evidence>
<dbReference type="SUPFAM" id="SSF46565">
    <property type="entry name" value="Chaperone J-domain"/>
    <property type="match status" value="1"/>
</dbReference>
<sequence>MKCHYEVLDVERTATDEELKKAYRKLALKWHPDKNPDQIEEATAQFRLVQQAYEVLSDAQERAFYDRHREQILRGGFDNDYKDNSLNVYQYFTASCYSGYGDDDKGFYAVYREIFKTLAAEDSDFAKDGDSDFEIPEFGNSQSVFEEVVQPFYAHWQSYCTRKTYTWLDKYDIRQGPNRWTVRQMEKENKKIRDKARKERNEEVRALVAFVRKRDRRVAAQQRRLQERAAENARRAEEQRDQQRQQRLREMADYTEAEWSRADQSQLQVSRADQSQLQVSRADQSQLQVSRADLSQLQVSRADQSQLQVSRADQSQLQVSRADQSQLQVSRADQSQLQQMEAAIAREFGEEVSDSEDSKSEQEAEDDHLYCPACDKVFKTDKSFKNHEGSKKHRDNVARLREALLEEEETLNGDTGAAASSGEGDRSPDEGPAQPSSAKSKKKKRQKRRAAAAVADPGLNMSRGAGGGLFAERADLAGDSGSDGEAPDSADDAELAAAAAALRLQEQSEQPQSPPAAPRLKGKKAKDARKKARAEQQQAAPPSEAPDSAAAVLACEVCRSSFPSKNKLFDHLKKTGHAVIKKASGKEGAPPAAADKKARRKR</sequence>
<proteinExistence type="predicted"/>
<keyword evidence="1" id="KW-0479">Metal-binding</keyword>
<feature type="domain" description="C2H2-type" evidence="8">
    <location>
        <begin position="553"/>
        <end position="582"/>
    </location>
</feature>
<feature type="region of interest" description="Disordered" evidence="6">
    <location>
        <begin position="579"/>
        <end position="602"/>
    </location>
</feature>
<evidence type="ECO:0000256" key="4">
    <source>
        <dbReference type="ARBA" id="ARBA00074367"/>
    </source>
</evidence>
<dbReference type="PRINTS" id="PR00625">
    <property type="entry name" value="JDOMAIN"/>
</dbReference>
<dbReference type="CDD" id="cd06257">
    <property type="entry name" value="DnaJ"/>
    <property type="match status" value="1"/>
</dbReference>
<dbReference type="SUPFAM" id="SSF57667">
    <property type="entry name" value="beta-beta-alpha zinc fingers"/>
    <property type="match status" value="1"/>
</dbReference>
<protein>
    <recommendedName>
        <fullName evidence="4">DnaJ homolog subfamily C member 21</fullName>
    </recommendedName>
</protein>
<evidence type="ECO:0000259" key="7">
    <source>
        <dbReference type="PROSITE" id="PS50076"/>
    </source>
</evidence>
<dbReference type="InterPro" id="IPR036869">
    <property type="entry name" value="J_dom_sf"/>
</dbReference>
<dbReference type="Proteomes" id="UP000440578">
    <property type="component" value="Unassembled WGS sequence"/>
</dbReference>
<comment type="caution">
    <text evidence="9">The sequence shown here is derived from an EMBL/GenBank/DDBJ whole genome shotgun (WGS) entry which is preliminary data.</text>
</comment>
<feature type="compositionally biased region" description="Basic residues" evidence="6">
    <location>
        <begin position="439"/>
        <end position="450"/>
    </location>
</feature>
<dbReference type="AlphaFoldDB" id="A0A6A4VAW9"/>
<accession>A0A6A4VAW9</accession>
<name>A0A6A4VAW9_AMPAM</name>
<dbReference type="SMART" id="SM00271">
    <property type="entry name" value="DnaJ"/>
    <property type="match status" value="1"/>
</dbReference>
<reference evidence="9 10" key="1">
    <citation type="submission" date="2019-07" db="EMBL/GenBank/DDBJ databases">
        <title>Draft genome assembly of a fouling barnacle, Amphibalanus amphitrite (Darwin, 1854): The first reference genome for Thecostraca.</title>
        <authorList>
            <person name="Kim W."/>
        </authorList>
    </citation>
    <scope>NUCLEOTIDE SEQUENCE [LARGE SCALE GENOMIC DNA]</scope>
    <source>
        <strain evidence="9">SNU_AA5</strain>
        <tissue evidence="9">Soma without cirri and trophi</tissue>
    </source>
</reference>
<dbReference type="GO" id="GO:0003676">
    <property type="term" value="F:nucleic acid binding"/>
    <property type="evidence" value="ECO:0007669"/>
    <property type="project" value="InterPro"/>
</dbReference>
<dbReference type="InterPro" id="IPR001623">
    <property type="entry name" value="DnaJ_domain"/>
</dbReference>
<dbReference type="InterPro" id="IPR036236">
    <property type="entry name" value="Znf_C2H2_sf"/>
</dbReference>
<dbReference type="SUPFAM" id="SSF141571">
    <property type="entry name" value="Pentapeptide repeat-like"/>
    <property type="match status" value="1"/>
</dbReference>
<feature type="compositionally biased region" description="Low complexity" evidence="6">
    <location>
        <begin position="495"/>
        <end position="511"/>
    </location>
</feature>
<dbReference type="InterPro" id="IPR022755">
    <property type="entry name" value="Znf_C2H2_jaz"/>
</dbReference>
<keyword evidence="10" id="KW-1185">Reference proteome</keyword>
<dbReference type="InterPro" id="IPR051964">
    <property type="entry name" value="Chaperone_stress_response"/>
</dbReference>
<dbReference type="PROSITE" id="PS50076">
    <property type="entry name" value="DNAJ_2"/>
    <property type="match status" value="1"/>
</dbReference>
<dbReference type="PROSITE" id="PS00028">
    <property type="entry name" value="ZINC_FINGER_C2H2_1"/>
    <property type="match status" value="2"/>
</dbReference>
<dbReference type="OrthoDB" id="552049at2759"/>
<dbReference type="PANTHER" id="PTHR44029:SF1">
    <property type="entry name" value="DNAJ HOMOLOG SUBFAMILY C MEMBER 21"/>
    <property type="match status" value="1"/>
</dbReference>
<dbReference type="InterPro" id="IPR018253">
    <property type="entry name" value="DnaJ_domain_CS"/>
</dbReference>
<evidence type="ECO:0000259" key="8">
    <source>
        <dbReference type="PROSITE" id="PS50157"/>
    </source>
</evidence>
<dbReference type="Pfam" id="PF21884">
    <property type="entry name" value="ZUO1-like_ZHD"/>
    <property type="match status" value="1"/>
</dbReference>
<feature type="compositionally biased region" description="Low complexity" evidence="6">
    <location>
        <begin position="535"/>
        <end position="550"/>
    </location>
</feature>
<dbReference type="InterPro" id="IPR054076">
    <property type="entry name" value="ZUO1-like_ZHD"/>
</dbReference>
<feature type="region of interest" description="Disordered" evidence="6">
    <location>
        <begin position="301"/>
        <end position="371"/>
    </location>
</feature>
<dbReference type="Gene3D" id="2.160.20.80">
    <property type="entry name" value="E3 ubiquitin-protein ligase SopA"/>
    <property type="match status" value="1"/>
</dbReference>
<dbReference type="FunFam" id="1.10.287.110:FF:000046">
    <property type="entry name" value="dnaJ homolog subfamily C member 21"/>
    <property type="match status" value="1"/>
</dbReference>
<dbReference type="PANTHER" id="PTHR44029">
    <property type="entry name" value="DNAJ HOMOLOG SUBFAMILY C MEMBER 21"/>
    <property type="match status" value="1"/>
</dbReference>
<feature type="compositionally biased region" description="Acidic residues" evidence="6">
    <location>
        <begin position="485"/>
        <end position="494"/>
    </location>
</feature>
<dbReference type="InterPro" id="IPR013087">
    <property type="entry name" value="Znf_C2H2_type"/>
</dbReference>
<feature type="compositionally biased region" description="Basic and acidic residues" evidence="6">
    <location>
        <begin position="383"/>
        <end position="404"/>
    </location>
</feature>
<dbReference type="Pfam" id="PF00226">
    <property type="entry name" value="DnaJ"/>
    <property type="match status" value="1"/>
</dbReference>
<feature type="compositionally biased region" description="Basic residues" evidence="6">
    <location>
        <begin position="520"/>
        <end position="532"/>
    </location>
</feature>
<dbReference type="Gene3D" id="1.10.287.110">
    <property type="entry name" value="DnaJ domain"/>
    <property type="match status" value="1"/>
</dbReference>
<gene>
    <name evidence="9" type="primary">DNAJC21</name>
    <name evidence="9" type="ORF">FJT64_011493</name>
</gene>
<feature type="region of interest" description="Disordered" evidence="6">
    <location>
        <begin position="229"/>
        <end position="248"/>
    </location>
</feature>
<evidence type="ECO:0000313" key="10">
    <source>
        <dbReference type="Proteomes" id="UP000440578"/>
    </source>
</evidence>
<dbReference type="SMART" id="SM00451">
    <property type="entry name" value="ZnF_U1"/>
    <property type="match status" value="1"/>
</dbReference>
<dbReference type="Pfam" id="PF12171">
    <property type="entry name" value="zf-C2H2_jaz"/>
    <property type="match status" value="1"/>
</dbReference>
<dbReference type="PROSITE" id="PS50157">
    <property type="entry name" value="ZINC_FINGER_C2H2_2"/>
    <property type="match status" value="1"/>
</dbReference>
<keyword evidence="3" id="KW-0862">Zinc</keyword>
<dbReference type="EMBL" id="VIIS01001967">
    <property type="protein sequence ID" value="KAF0290279.1"/>
    <property type="molecule type" value="Genomic_DNA"/>
</dbReference>
<feature type="region of interest" description="Disordered" evidence="6">
    <location>
        <begin position="383"/>
        <end position="550"/>
    </location>
</feature>
<dbReference type="SMART" id="SM00355">
    <property type="entry name" value="ZnF_C2H2"/>
    <property type="match status" value="2"/>
</dbReference>
<dbReference type="Gene3D" id="3.30.160.60">
    <property type="entry name" value="Classic Zinc Finger"/>
    <property type="match status" value="1"/>
</dbReference>
<evidence type="ECO:0000256" key="6">
    <source>
        <dbReference type="SAM" id="MobiDB-lite"/>
    </source>
</evidence>
<dbReference type="GO" id="GO:0005737">
    <property type="term" value="C:cytoplasm"/>
    <property type="evidence" value="ECO:0007669"/>
    <property type="project" value="TreeGrafter"/>
</dbReference>
<evidence type="ECO:0000256" key="2">
    <source>
        <dbReference type="ARBA" id="ARBA00022771"/>
    </source>
</evidence>